<dbReference type="NCBIfam" id="TIGR00254">
    <property type="entry name" value="GGDEF"/>
    <property type="match status" value="1"/>
</dbReference>
<name>A0A9Q6YD82_PSEFR</name>
<evidence type="ECO:0000256" key="1">
    <source>
        <dbReference type="ARBA" id="ARBA00012528"/>
    </source>
</evidence>
<evidence type="ECO:0000313" key="3">
    <source>
        <dbReference type="EMBL" id="QPL29574.1"/>
    </source>
</evidence>
<dbReference type="PANTHER" id="PTHR45138:SF6">
    <property type="entry name" value="DIGUANYLATE CYCLASE DGCN"/>
    <property type="match status" value="1"/>
</dbReference>
<dbReference type="InterPro" id="IPR043128">
    <property type="entry name" value="Rev_trsase/Diguanyl_cyclase"/>
</dbReference>
<gene>
    <name evidence="3" type="ORF">I5R27_11955</name>
</gene>
<dbReference type="GO" id="GO:0005886">
    <property type="term" value="C:plasma membrane"/>
    <property type="evidence" value="ECO:0007669"/>
    <property type="project" value="TreeGrafter"/>
</dbReference>
<dbReference type="GO" id="GO:1902201">
    <property type="term" value="P:negative regulation of bacterial-type flagellum-dependent cell motility"/>
    <property type="evidence" value="ECO:0007669"/>
    <property type="project" value="TreeGrafter"/>
</dbReference>
<evidence type="ECO:0000313" key="4">
    <source>
        <dbReference type="Proteomes" id="UP000594467"/>
    </source>
</evidence>
<dbReference type="InterPro" id="IPR000160">
    <property type="entry name" value="GGDEF_dom"/>
</dbReference>
<dbReference type="Pfam" id="PF00990">
    <property type="entry name" value="GGDEF"/>
    <property type="match status" value="1"/>
</dbReference>
<dbReference type="Gene3D" id="3.30.70.270">
    <property type="match status" value="1"/>
</dbReference>
<proteinExistence type="predicted"/>
<accession>A0A9Q6YD82</accession>
<feature type="domain" description="GGDEF" evidence="2">
    <location>
        <begin position="277"/>
        <end position="412"/>
    </location>
</feature>
<dbReference type="AlphaFoldDB" id="A0A9Q6YD82"/>
<dbReference type="EMBL" id="CP065202">
    <property type="protein sequence ID" value="QPL29574.1"/>
    <property type="molecule type" value="Genomic_DNA"/>
</dbReference>
<protein>
    <recommendedName>
        <fullName evidence="1">diguanylate cyclase</fullName>
        <ecNumber evidence="1">2.7.7.65</ecNumber>
    </recommendedName>
</protein>
<dbReference type="GO" id="GO:0052621">
    <property type="term" value="F:diguanylate cyclase activity"/>
    <property type="evidence" value="ECO:0007669"/>
    <property type="project" value="UniProtKB-EC"/>
</dbReference>
<dbReference type="GO" id="GO:0043709">
    <property type="term" value="P:cell adhesion involved in single-species biofilm formation"/>
    <property type="evidence" value="ECO:0007669"/>
    <property type="project" value="TreeGrafter"/>
</dbReference>
<dbReference type="SUPFAM" id="SSF55073">
    <property type="entry name" value="Nucleotide cyclase"/>
    <property type="match status" value="1"/>
</dbReference>
<organism evidence="3 4">
    <name type="scientific">Pseudomonas fragi</name>
    <dbReference type="NCBI Taxonomy" id="296"/>
    <lineage>
        <taxon>Bacteria</taxon>
        <taxon>Pseudomonadati</taxon>
        <taxon>Pseudomonadota</taxon>
        <taxon>Gammaproteobacteria</taxon>
        <taxon>Pseudomonadales</taxon>
        <taxon>Pseudomonadaceae</taxon>
        <taxon>Pseudomonas</taxon>
    </lineage>
</organism>
<reference evidence="3 4" key="1">
    <citation type="submission" date="2020-11" db="EMBL/GenBank/DDBJ databases">
        <title>The Complete Genome of Pseudomonas fragi A13BB.</title>
        <authorList>
            <person name="Awolope O.K."/>
            <person name="O'Driscoll N.H."/>
            <person name="Di Salvo A."/>
            <person name="Lamb A.J."/>
        </authorList>
    </citation>
    <scope>NUCLEOTIDE SEQUENCE [LARGE SCALE GENOMIC DNA]</scope>
    <source>
        <strain evidence="3 4">A13BB</strain>
    </source>
</reference>
<dbReference type="InterPro" id="IPR050469">
    <property type="entry name" value="Diguanylate_Cyclase"/>
</dbReference>
<dbReference type="PANTHER" id="PTHR45138">
    <property type="entry name" value="REGULATORY COMPONENTS OF SENSORY TRANSDUCTION SYSTEM"/>
    <property type="match status" value="1"/>
</dbReference>
<dbReference type="PROSITE" id="PS50887">
    <property type="entry name" value="GGDEF"/>
    <property type="match status" value="1"/>
</dbReference>
<dbReference type="InterPro" id="IPR029787">
    <property type="entry name" value="Nucleotide_cyclase"/>
</dbReference>
<evidence type="ECO:0000259" key="2">
    <source>
        <dbReference type="PROSITE" id="PS50887"/>
    </source>
</evidence>
<dbReference type="Proteomes" id="UP000594467">
    <property type="component" value="Chromosome"/>
</dbReference>
<dbReference type="RefSeq" id="WP_196882070.1">
    <property type="nucleotide sequence ID" value="NZ_CP065202.1"/>
</dbReference>
<dbReference type="EC" id="2.7.7.65" evidence="1"/>
<sequence length="413" mass="45862">MQRPGVSGAILLIDNEDEGRFYQSLAHHKALVVPSPSVASELLGMLKKKGIDGVAAIVKKTSLSEISENEFFPDSGDVASILLDSSQLNRVMINIAGKRWVQAADSHVQGLTERCRNLGNQLSELFKGHQSSATPIDLVNLINWNTLELKKKHSSTTSDSSYLPLIANHSKSTKTLSPGDLALEILASCTKHFKPDGISCDNQVSKNQLSQLLEVSFNFEDLEDDSIFWRIRAWERQNQQHPLLNHWRILDAFGLVWDQRYWEKDIHLIVKHENQSIVLCLMKLDLDNFKNVNDKLGHAKGDDAIKLASIVIKKVLGATGEVYRRGGDEFIIISPMMNEANADQLAESLRKELETSFEAWGHCNALSPPPTASIGVANMSKDMSIPMLISLVDSAQKSAKELGKNRVYRASAL</sequence>
<dbReference type="CDD" id="cd01949">
    <property type="entry name" value="GGDEF"/>
    <property type="match status" value="1"/>
</dbReference>
<dbReference type="SMART" id="SM00267">
    <property type="entry name" value="GGDEF"/>
    <property type="match status" value="1"/>
</dbReference>